<proteinExistence type="predicted"/>
<dbReference type="PANTHER" id="PTHR21780:SF0">
    <property type="entry name" value="TRANSMEMBRANE PROTEIN 209"/>
    <property type="match status" value="1"/>
</dbReference>
<organism evidence="3 4">
    <name type="scientific">Vitis vinifera</name>
    <name type="common">Grape</name>
    <dbReference type="NCBI Taxonomy" id="29760"/>
    <lineage>
        <taxon>Eukaryota</taxon>
        <taxon>Viridiplantae</taxon>
        <taxon>Streptophyta</taxon>
        <taxon>Embryophyta</taxon>
        <taxon>Tracheophyta</taxon>
        <taxon>Spermatophyta</taxon>
        <taxon>Magnoliopsida</taxon>
        <taxon>eudicotyledons</taxon>
        <taxon>Gunneridae</taxon>
        <taxon>Pentapetalae</taxon>
        <taxon>rosids</taxon>
        <taxon>Vitales</taxon>
        <taxon>Vitaceae</taxon>
        <taxon>Viteae</taxon>
        <taxon>Vitis</taxon>
    </lineage>
</organism>
<sequence>MDGGGRERSSSPSKPSKFSVYQNPALSAVLTANSLRPSKSTFLSIFLVSTASAFAFLGFISRFFAKVIETVVGLVFVGTISALFKAIYLRRARNIAGVSVISPSKGTKDQTCLTNRQLGLLGIRPKVEQVMSETSKKPPKSKSHLPSVSSDALVPLHPPVASSNRASRIGTDKSSSSSGNKLRSLSTPSKSPVSPSSLYLVPGPTSQLPPVQTSPGMDPLALTPWSNKGGSFTKEITTEEKLERFLADVNEKITESAGKLATPPPTINGFGITSPSTIASSGNASGATRSTPLRSVRMSPGSQKFSTPPKKGEGELPPPMSMEEAIEAFDHLGIYPQIEQWRDRLRQWFSLVLLNPLVSKIETSHNQVMQAAAKLGISITISQVGSDLPTTGTPATVSPIDRTKEWQPTFTLDEDGLLHQLRATLVQALDVSLSKLSNIQQSPQQNPMIPIMQECVDAITEHQRLHALMKGEWVKGLLPQSSVREDYTVQRIRGQTIYSIQHHTPQACCKSHHLSDSPPGLRVALLHPNIVGAQLARTNVRMCGRGAWSKVQSPGLCSAGCSGCGHYPKVWFPMESLRGLVMEELADGTCLKNYEYLGNGEVYDKRNKKWTLELPTDSHLLLYLFCAFLEHPKFPEKYIAVTSGVPSTLHPGASILVVGRQSPPIFALYWDKKLQFSLQGRTALWDSILILCHRIKYGYGGIIRGMHLGSSALCILPVLDSEKISEGGLGPDQCVHQIMRHTLMQKILDRYRRAAFRFCT</sequence>
<feature type="transmembrane region" description="Helical" evidence="2">
    <location>
        <begin position="71"/>
        <end position="89"/>
    </location>
</feature>
<evidence type="ECO:0000256" key="1">
    <source>
        <dbReference type="SAM" id="MobiDB-lite"/>
    </source>
</evidence>
<protein>
    <recommendedName>
        <fullName evidence="5">Transmembrane protein 209</fullName>
    </recommendedName>
</protein>
<keyword evidence="2" id="KW-0472">Membrane</keyword>
<evidence type="ECO:0008006" key="5">
    <source>
        <dbReference type="Google" id="ProtNLM"/>
    </source>
</evidence>
<feature type="transmembrane region" description="Helical" evidence="2">
    <location>
        <begin position="42"/>
        <end position="65"/>
    </location>
</feature>
<accession>A0A438IKU6</accession>
<keyword evidence="2" id="KW-1133">Transmembrane helix</keyword>
<evidence type="ECO:0000313" key="4">
    <source>
        <dbReference type="Proteomes" id="UP000288805"/>
    </source>
</evidence>
<feature type="compositionally biased region" description="Polar residues" evidence="1">
    <location>
        <begin position="205"/>
        <end position="215"/>
    </location>
</feature>
<feature type="compositionally biased region" description="Low complexity" evidence="1">
    <location>
        <begin position="167"/>
        <end position="204"/>
    </location>
</feature>
<evidence type="ECO:0000256" key="2">
    <source>
        <dbReference type="SAM" id="Phobius"/>
    </source>
</evidence>
<feature type="region of interest" description="Disordered" evidence="1">
    <location>
        <begin position="129"/>
        <end position="216"/>
    </location>
</feature>
<comment type="caution">
    <text evidence="3">The sequence shown here is derived from an EMBL/GenBank/DDBJ whole genome shotgun (WGS) entry which is preliminary data.</text>
</comment>
<dbReference type="AlphaFoldDB" id="A0A438IKU6"/>
<dbReference type="PANTHER" id="PTHR21780">
    <property type="entry name" value="TRANSMEMBRANE PROTEIN 209"/>
    <property type="match status" value="1"/>
</dbReference>
<feature type="compositionally biased region" description="Polar residues" evidence="1">
    <location>
        <begin position="275"/>
        <end position="293"/>
    </location>
</feature>
<dbReference type="Proteomes" id="UP000288805">
    <property type="component" value="Unassembled WGS sequence"/>
</dbReference>
<dbReference type="Pfam" id="PF09786">
    <property type="entry name" value="CytochromB561_N"/>
    <property type="match status" value="2"/>
</dbReference>
<keyword evidence="2" id="KW-0812">Transmembrane</keyword>
<gene>
    <name evidence="3" type="ORF">CK203_025998</name>
</gene>
<name>A0A438IKU6_VITVI</name>
<dbReference type="EMBL" id="QGNW01000102">
    <property type="protein sequence ID" value="RVW97348.1"/>
    <property type="molecule type" value="Genomic_DNA"/>
</dbReference>
<dbReference type="InterPro" id="IPR019176">
    <property type="entry name" value="Cytochrome_B561-rel"/>
</dbReference>
<evidence type="ECO:0000313" key="3">
    <source>
        <dbReference type="EMBL" id="RVW97348.1"/>
    </source>
</evidence>
<reference evidence="3 4" key="1">
    <citation type="journal article" date="2018" name="PLoS Genet.">
        <title>Population sequencing reveals clonal diversity and ancestral inbreeding in the grapevine cultivar Chardonnay.</title>
        <authorList>
            <person name="Roach M.J."/>
            <person name="Johnson D.L."/>
            <person name="Bohlmann J."/>
            <person name="van Vuuren H.J."/>
            <person name="Jones S.J."/>
            <person name="Pretorius I.S."/>
            <person name="Schmidt S.A."/>
            <person name="Borneman A.R."/>
        </authorList>
    </citation>
    <scope>NUCLEOTIDE SEQUENCE [LARGE SCALE GENOMIC DNA]</scope>
    <source>
        <strain evidence="4">cv. Chardonnay</strain>
        <tissue evidence="3">Leaf</tissue>
    </source>
</reference>
<feature type="region of interest" description="Disordered" evidence="1">
    <location>
        <begin position="275"/>
        <end position="317"/>
    </location>
</feature>